<name>W8NNW1_9CAUD</name>
<dbReference type="EMBL" id="KJ173786">
    <property type="protein sequence ID" value="AHL18499.1"/>
    <property type="molecule type" value="Genomic_DNA"/>
</dbReference>
<reference evidence="1 2" key="1">
    <citation type="journal article" date="2014" name="Arch. Virol.">
        <title>Complete genome sequence of a novel phage, vB_MoxS-ISF9, infecting methylotrophic Microbacterium: first report of a virulent Microbacterium phage.</title>
        <authorList>
            <person name="Zamani I."/>
            <person name="Bouzari M."/>
            <person name="Emtiazi G."/>
            <person name="Ghasemi S.M."/>
            <person name="Chang H.I."/>
        </authorList>
    </citation>
    <scope>NUCLEOTIDE SEQUENCE [LARGE SCALE GENOMIC DNA]</scope>
</reference>
<evidence type="ECO:0000313" key="1">
    <source>
        <dbReference type="EMBL" id="AHL18499.1"/>
    </source>
</evidence>
<keyword evidence="2" id="KW-1185">Reference proteome</keyword>
<evidence type="ECO:0000313" key="2">
    <source>
        <dbReference type="Proteomes" id="UP000019700"/>
    </source>
</evidence>
<organism evidence="1 2">
    <name type="scientific">Microbacterium phage vB_MoxS-ISF9</name>
    <dbReference type="NCBI Taxonomy" id="1458670"/>
    <lineage>
        <taxon>Viruses</taxon>
        <taxon>Duplodnaviria</taxon>
        <taxon>Heunggongvirae</taxon>
        <taxon>Uroviricota</taxon>
        <taxon>Caudoviricetes</taxon>
        <taxon>Farahnazvirus</taxon>
        <taxon>Farahnazvirus ISF9</taxon>
    </lineage>
</organism>
<dbReference type="GeneID" id="18938340"/>
<proteinExistence type="predicted"/>
<gene>
    <name evidence="1" type="ORF">ISF9_029</name>
</gene>
<dbReference type="RefSeq" id="YP_009021474.1">
    <property type="nucleotide sequence ID" value="NC_023859.1"/>
</dbReference>
<dbReference type="Proteomes" id="UP000019700">
    <property type="component" value="Genome"/>
</dbReference>
<sequence length="175" mass="19656">MSEISILPASAIDRRLIRAAAKYASPQELSDAVLNQLTPAQAQDRVLEILDSKTILDEIQERRILLIKMAEYLDWLESQKGDNASWSAIARMFKLVSDQIERSNISLTDVSTKLAADQARMFVDGFVMGFDTVLKRLRKEYELEIDEDDVIELMQVGASASQEYIDKVTVSAVDA</sequence>
<protein>
    <submittedName>
        <fullName evidence="1">Uncharacterized protein</fullName>
    </submittedName>
</protein>
<dbReference type="KEGG" id="vg:18938340"/>
<accession>W8NNW1</accession>